<dbReference type="InterPro" id="IPR045149">
    <property type="entry name" value="OS-9-like"/>
</dbReference>
<dbReference type="InterPro" id="IPR012913">
    <property type="entry name" value="OS9-like_dom"/>
</dbReference>
<dbReference type="EMBL" id="UZAE01001660">
    <property type="protein sequence ID" value="VDN98889.1"/>
    <property type="molecule type" value="Genomic_DNA"/>
</dbReference>
<dbReference type="InterPro" id="IPR009011">
    <property type="entry name" value="Man6P_isomerase_rcpt-bd_dom_sf"/>
</dbReference>
<dbReference type="Gene3D" id="2.70.130.10">
    <property type="entry name" value="Mannose-6-phosphate receptor binding domain"/>
    <property type="match status" value="1"/>
</dbReference>
<dbReference type="GO" id="GO:0030970">
    <property type="term" value="P:retrograde protein transport, ER to cytosol"/>
    <property type="evidence" value="ECO:0007669"/>
    <property type="project" value="TreeGrafter"/>
</dbReference>
<evidence type="ECO:0000313" key="8">
    <source>
        <dbReference type="WBParaSite" id="HNAJ_0000303101-mRNA-1"/>
    </source>
</evidence>
<dbReference type="SUPFAM" id="SSF50911">
    <property type="entry name" value="Mannose 6-phosphate receptor domain"/>
    <property type="match status" value="1"/>
</dbReference>
<keyword evidence="2" id="KW-0732">Signal</keyword>
<name>A0A0R3T7J3_RODNA</name>
<keyword evidence="3" id="KW-0256">Endoplasmic reticulum</keyword>
<dbReference type="GO" id="GO:0005788">
    <property type="term" value="C:endoplasmic reticulum lumen"/>
    <property type="evidence" value="ECO:0007669"/>
    <property type="project" value="TreeGrafter"/>
</dbReference>
<protein>
    <submittedName>
        <fullName evidence="8">MRH domain-containing protein</fullName>
    </submittedName>
</protein>
<dbReference type="WBParaSite" id="HNAJ_0000303101-mRNA-1">
    <property type="protein sequence ID" value="HNAJ_0000303101-mRNA-1"/>
    <property type="gene ID" value="HNAJ_0000303101"/>
</dbReference>
<evidence type="ECO:0000313" key="7">
    <source>
        <dbReference type="Proteomes" id="UP000278807"/>
    </source>
</evidence>
<dbReference type="Proteomes" id="UP000278807">
    <property type="component" value="Unassembled WGS sequence"/>
</dbReference>
<gene>
    <name evidence="6" type="ORF">HNAJ_LOCUS3030</name>
</gene>
<evidence type="ECO:0000256" key="1">
    <source>
        <dbReference type="ARBA" id="ARBA00004240"/>
    </source>
</evidence>
<evidence type="ECO:0000256" key="3">
    <source>
        <dbReference type="ARBA" id="ARBA00022824"/>
    </source>
</evidence>
<accession>A0A0R3T7J3</accession>
<keyword evidence="7" id="KW-1185">Reference proteome</keyword>
<dbReference type="PANTHER" id="PTHR15414:SF5">
    <property type="entry name" value="PROTEIN OS-9"/>
    <property type="match status" value="1"/>
</dbReference>
<evidence type="ECO:0000313" key="6">
    <source>
        <dbReference type="EMBL" id="VDN98889.1"/>
    </source>
</evidence>
<dbReference type="PROSITE" id="PS51914">
    <property type="entry name" value="MRH"/>
    <property type="match status" value="1"/>
</dbReference>
<feature type="domain" description="MRH" evidence="5">
    <location>
        <begin position="43"/>
        <end position="155"/>
    </location>
</feature>
<dbReference type="Pfam" id="PF07915">
    <property type="entry name" value="PRKCSH"/>
    <property type="match status" value="1"/>
</dbReference>
<dbReference type="AlphaFoldDB" id="A0A0R3T7J3"/>
<keyword evidence="4" id="KW-1015">Disulfide bond</keyword>
<proteinExistence type="predicted"/>
<organism evidence="8">
    <name type="scientific">Rodentolepis nana</name>
    <name type="common">Dwarf tapeworm</name>
    <name type="synonym">Hymenolepis nana</name>
    <dbReference type="NCBI Taxonomy" id="102285"/>
    <lineage>
        <taxon>Eukaryota</taxon>
        <taxon>Metazoa</taxon>
        <taxon>Spiralia</taxon>
        <taxon>Lophotrochozoa</taxon>
        <taxon>Platyhelminthes</taxon>
        <taxon>Cestoda</taxon>
        <taxon>Eucestoda</taxon>
        <taxon>Cyclophyllidea</taxon>
        <taxon>Hymenolepididae</taxon>
        <taxon>Rodentolepis</taxon>
    </lineage>
</organism>
<evidence type="ECO:0000256" key="4">
    <source>
        <dbReference type="ARBA" id="ARBA00023157"/>
    </source>
</evidence>
<dbReference type="STRING" id="102285.A0A0R3T7J3"/>
<dbReference type="GO" id="GO:0030968">
    <property type="term" value="P:endoplasmic reticulum unfolded protein response"/>
    <property type="evidence" value="ECO:0007669"/>
    <property type="project" value="InterPro"/>
</dbReference>
<evidence type="ECO:0000256" key="2">
    <source>
        <dbReference type="ARBA" id="ARBA00022729"/>
    </source>
</evidence>
<comment type="subcellular location">
    <subcellularLocation>
        <location evidence="1">Endoplasmic reticulum</location>
    </subcellularLocation>
</comment>
<reference evidence="6 7" key="2">
    <citation type="submission" date="2018-11" db="EMBL/GenBank/DDBJ databases">
        <authorList>
            <consortium name="Pathogen Informatics"/>
        </authorList>
    </citation>
    <scope>NUCLEOTIDE SEQUENCE [LARGE SCALE GENOMIC DNA]</scope>
</reference>
<dbReference type="InterPro" id="IPR044865">
    <property type="entry name" value="MRH_dom"/>
</dbReference>
<dbReference type="PANTHER" id="PTHR15414">
    <property type="entry name" value="OS-9-RELATED"/>
    <property type="match status" value="1"/>
</dbReference>
<evidence type="ECO:0000259" key="5">
    <source>
        <dbReference type="PROSITE" id="PS51914"/>
    </source>
</evidence>
<dbReference type="OrthoDB" id="448954at2759"/>
<sequence>MSLNGQQFSCFIPDIVTQKNQSDHPVKNISDYIKAFYNKWSTSDCLHWFHSWWTYKICIGQEVTQYRDEGGIITLSLSLGLFTKDYDWSDPQVTGRYHSQFYDHGSICDVTGKPRSTEIRYVCNFMAANPVITEMTEIATCTYVLTVASADLCVVPALAPKKEIEPSRIICSPVLTDESYRKYDNAKKEELRSKKRLQEELLFQTNLPLLPAKRRAAQERVLSSHRSYKKRLQRQSLRKAKELQKDFLTFMKRVDNNFRKAPNENSILPNVNTESLVRLFRGILRFVFPGSEMEDIMATNLLIAHNQTVEIAYVLLKRMRDSFENSIAIGEIPNTFQMLRHCVYLLNKLENIKSTKGLTRLRQSLENYHHRGAYRRFSPTDKFYNFIHSQEVTSERGIFDSLNSTIETSRNALNFLHLQSYMTALIGADFENKPPVKLKFDEILRGLESDTHSSKETVRILQETLVSPKMQSILKIFPAGQTGDVVVKASFQKIAHNKMALVISVEDESVSSYKENAQNYNVKIDVD</sequence>
<reference evidence="8" key="1">
    <citation type="submission" date="2017-02" db="UniProtKB">
        <authorList>
            <consortium name="WormBaseParasite"/>
        </authorList>
    </citation>
    <scope>IDENTIFICATION</scope>
</reference>